<evidence type="ECO:0000313" key="11">
    <source>
        <dbReference type="Proteomes" id="UP000237662"/>
    </source>
</evidence>
<dbReference type="InterPro" id="IPR011063">
    <property type="entry name" value="TilS/TtcA_N"/>
</dbReference>
<evidence type="ECO:0000256" key="5">
    <source>
        <dbReference type="ARBA" id="ARBA00022741"/>
    </source>
</evidence>
<dbReference type="NCBIfam" id="TIGR02433">
    <property type="entry name" value="lysidine_TilS_C"/>
    <property type="match status" value="1"/>
</dbReference>
<feature type="domain" description="Lysidine-tRNA(Ile) synthetase C-terminal" evidence="9">
    <location>
        <begin position="359"/>
        <end position="432"/>
    </location>
</feature>
<dbReference type="SMART" id="SM00977">
    <property type="entry name" value="TilS_C"/>
    <property type="match status" value="1"/>
</dbReference>
<gene>
    <name evidence="8" type="primary">tilS</name>
    <name evidence="10" type="ORF">CLV84_3453</name>
</gene>
<dbReference type="GO" id="GO:0006400">
    <property type="term" value="P:tRNA modification"/>
    <property type="evidence" value="ECO:0007669"/>
    <property type="project" value="UniProtKB-UniRule"/>
</dbReference>
<dbReference type="PANTHER" id="PTHR43033">
    <property type="entry name" value="TRNA(ILE)-LYSIDINE SYNTHASE-RELATED"/>
    <property type="match status" value="1"/>
</dbReference>
<evidence type="ECO:0000256" key="6">
    <source>
        <dbReference type="ARBA" id="ARBA00022840"/>
    </source>
</evidence>
<dbReference type="PANTHER" id="PTHR43033:SF1">
    <property type="entry name" value="TRNA(ILE)-LYSIDINE SYNTHASE-RELATED"/>
    <property type="match status" value="1"/>
</dbReference>
<evidence type="ECO:0000256" key="1">
    <source>
        <dbReference type="ARBA" id="ARBA00004496"/>
    </source>
</evidence>
<evidence type="ECO:0000259" key="9">
    <source>
        <dbReference type="SMART" id="SM00977"/>
    </source>
</evidence>
<comment type="caution">
    <text evidence="10">The sequence shown here is derived from an EMBL/GenBank/DDBJ whole genome shotgun (WGS) entry which is preliminary data.</text>
</comment>
<comment type="domain">
    <text evidence="8">The N-terminal region contains the highly conserved SGGXDS motif, predicted to be a P-loop motif involved in ATP binding.</text>
</comment>
<evidence type="ECO:0000256" key="4">
    <source>
        <dbReference type="ARBA" id="ARBA00022694"/>
    </source>
</evidence>
<comment type="catalytic activity">
    <reaction evidence="7 8">
        <text>cytidine(34) in tRNA(Ile2) + L-lysine + ATP = lysidine(34) in tRNA(Ile2) + AMP + diphosphate + H(+)</text>
        <dbReference type="Rhea" id="RHEA:43744"/>
        <dbReference type="Rhea" id="RHEA-COMP:10625"/>
        <dbReference type="Rhea" id="RHEA-COMP:10670"/>
        <dbReference type="ChEBI" id="CHEBI:15378"/>
        <dbReference type="ChEBI" id="CHEBI:30616"/>
        <dbReference type="ChEBI" id="CHEBI:32551"/>
        <dbReference type="ChEBI" id="CHEBI:33019"/>
        <dbReference type="ChEBI" id="CHEBI:82748"/>
        <dbReference type="ChEBI" id="CHEBI:83665"/>
        <dbReference type="ChEBI" id="CHEBI:456215"/>
        <dbReference type="EC" id="6.3.4.19"/>
    </reaction>
</comment>
<dbReference type="Proteomes" id="UP000237662">
    <property type="component" value="Unassembled WGS sequence"/>
</dbReference>
<dbReference type="InterPro" id="IPR012796">
    <property type="entry name" value="Lysidine-tRNA-synth_C"/>
</dbReference>
<dbReference type="CDD" id="cd01992">
    <property type="entry name" value="TilS_N"/>
    <property type="match status" value="1"/>
</dbReference>
<evidence type="ECO:0000256" key="3">
    <source>
        <dbReference type="ARBA" id="ARBA00022598"/>
    </source>
</evidence>
<keyword evidence="11" id="KW-1185">Reference proteome</keyword>
<name>A0A2S6I5T6_9BACT</name>
<dbReference type="SUPFAM" id="SSF56037">
    <property type="entry name" value="PheT/TilS domain"/>
    <property type="match status" value="1"/>
</dbReference>
<dbReference type="EC" id="6.3.4.19" evidence="8"/>
<proteinExistence type="inferred from homology"/>
<evidence type="ECO:0000256" key="7">
    <source>
        <dbReference type="ARBA" id="ARBA00048539"/>
    </source>
</evidence>
<comment type="similarity">
    <text evidence="8">Belongs to the tRNA(Ile)-lysidine synthase family.</text>
</comment>
<dbReference type="InterPro" id="IPR012094">
    <property type="entry name" value="tRNA_Ile_lys_synt"/>
</dbReference>
<keyword evidence="2 8" id="KW-0963">Cytoplasm</keyword>
<dbReference type="SUPFAM" id="SSF52402">
    <property type="entry name" value="Adenine nucleotide alpha hydrolases-like"/>
    <property type="match status" value="1"/>
</dbReference>
<dbReference type="GO" id="GO:0005737">
    <property type="term" value="C:cytoplasm"/>
    <property type="evidence" value="ECO:0007669"/>
    <property type="project" value="UniProtKB-SubCell"/>
</dbReference>
<dbReference type="InterPro" id="IPR014729">
    <property type="entry name" value="Rossmann-like_a/b/a_fold"/>
</dbReference>
<dbReference type="Pfam" id="PF01171">
    <property type="entry name" value="ATP_bind_3"/>
    <property type="match status" value="1"/>
</dbReference>
<dbReference type="GO" id="GO:0005524">
    <property type="term" value="F:ATP binding"/>
    <property type="evidence" value="ECO:0007669"/>
    <property type="project" value="UniProtKB-UniRule"/>
</dbReference>
<dbReference type="AlphaFoldDB" id="A0A2S6I5T6"/>
<dbReference type="HAMAP" id="MF_01161">
    <property type="entry name" value="tRNA_Ile_lys_synt"/>
    <property type="match status" value="1"/>
</dbReference>
<dbReference type="Pfam" id="PF11734">
    <property type="entry name" value="TilS_C"/>
    <property type="match status" value="1"/>
</dbReference>
<reference evidence="10 11" key="1">
    <citation type="submission" date="2018-02" db="EMBL/GenBank/DDBJ databases">
        <title>Genomic Encyclopedia of Archaeal and Bacterial Type Strains, Phase II (KMG-II): from individual species to whole genera.</title>
        <authorList>
            <person name="Goeker M."/>
        </authorList>
    </citation>
    <scope>NUCLEOTIDE SEQUENCE [LARGE SCALE GENOMIC DNA]</scope>
    <source>
        <strain evidence="10 11">DSM 29526</strain>
    </source>
</reference>
<keyword evidence="3 8" id="KW-0436">Ligase</keyword>
<keyword evidence="6 8" id="KW-0067">ATP-binding</keyword>
<sequence length="442" mass="49957">MTELRRGFRAFVAREKLFGPQDRLLLAVSGGLDSCTLAHLLATEGYTFGMAHCNYQLRGEDSDGDERWVRELATRYGCAYHGRTAPPPHPRPAGFNLQIWARQVRYDHFKKILDEYHYTTLLTAHQLDDNLETQLLNLLRGTGLSGMRGVPLQTAFPVARPLLFAGKADILAYALAEGLTWRDDRTNAETDYLRNRLRHTVIPGLRAAGLTDDNLRRTFDHLRSAERFYQDGLLAHPAVTRTEDSLRIDRTLAGLGERDLLTLLWHYGKNLGFTEDQFRQLATKSGAFEVTSATHRAVVTEETILFRPKSNLVPVASTVERLPATVVFGHQKIRLDVVEAPAVLEERGIDFVRIPQLPLHLRARAPGDRFDPLGMQGRKKVKDFFIDQKVPHWERDLTPVLVDSEGRIVAIVGHRIANSFAVGPNDERVLRIRTERASPELP</sequence>
<evidence type="ECO:0000256" key="2">
    <source>
        <dbReference type="ARBA" id="ARBA00022490"/>
    </source>
</evidence>
<organism evidence="10 11">
    <name type="scientific">Neolewinella xylanilytica</name>
    <dbReference type="NCBI Taxonomy" id="1514080"/>
    <lineage>
        <taxon>Bacteria</taxon>
        <taxon>Pseudomonadati</taxon>
        <taxon>Bacteroidota</taxon>
        <taxon>Saprospiria</taxon>
        <taxon>Saprospirales</taxon>
        <taxon>Lewinellaceae</taxon>
        <taxon>Neolewinella</taxon>
    </lineage>
</organism>
<dbReference type="Gene3D" id="3.40.50.620">
    <property type="entry name" value="HUPs"/>
    <property type="match status" value="1"/>
</dbReference>
<dbReference type="EMBL" id="PTJC01000006">
    <property type="protein sequence ID" value="PPK86522.1"/>
    <property type="molecule type" value="Genomic_DNA"/>
</dbReference>
<protein>
    <recommendedName>
        <fullName evidence="8">tRNA(Ile)-lysidine synthase</fullName>
        <ecNumber evidence="8">6.3.4.19</ecNumber>
    </recommendedName>
    <alternativeName>
        <fullName evidence="8">tRNA(Ile)-2-lysyl-cytidine synthase</fullName>
    </alternativeName>
    <alternativeName>
        <fullName evidence="8">tRNA(Ile)-lysidine synthetase</fullName>
    </alternativeName>
</protein>
<keyword evidence="4 8" id="KW-0819">tRNA processing</keyword>
<evidence type="ECO:0000256" key="8">
    <source>
        <dbReference type="HAMAP-Rule" id="MF_01161"/>
    </source>
</evidence>
<dbReference type="RefSeq" id="WP_104420950.1">
    <property type="nucleotide sequence ID" value="NZ_PTJC01000006.1"/>
</dbReference>
<accession>A0A2S6I5T6</accession>
<dbReference type="OrthoDB" id="9807403at2"/>
<comment type="function">
    <text evidence="8">Ligates lysine onto the cytidine present at position 34 of the AUA codon-specific tRNA(Ile) that contains the anticodon CAU, in an ATP-dependent manner. Cytidine is converted to lysidine, thus changing the amino acid specificity of the tRNA from methionine to isoleucine.</text>
</comment>
<dbReference type="InterPro" id="IPR012795">
    <property type="entry name" value="tRNA_Ile_lys_synt_N"/>
</dbReference>
<dbReference type="GO" id="GO:0032267">
    <property type="term" value="F:tRNA(Ile)-lysidine synthase activity"/>
    <property type="evidence" value="ECO:0007669"/>
    <property type="project" value="UniProtKB-EC"/>
</dbReference>
<keyword evidence="5 8" id="KW-0547">Nucleotide-binding</keyword>
<comment type="subcellular location">
    <subcellularLocation>
        <location evidence="1 8">Cytoplasm</location>
    </subcellularLocation>
</comment>
<evidence type="ECO:0000313" key="10">
    <source>
        <dbReference type="EMBL" id="PPK86522.1"/>
    </source>
</evidence>
<dbReference type="NCBIfam" id="TIGR02432">
    <property type="entry name" value="lysidine_TilS_N"/>
    <property type="match status" value="1"/>
</dbReference>
<feature type="binding site" evidence="8">
    <location>
        <begin position="29"/>
        <end position="34"/>
    </location>
    <ligand>
        <name>ATP</name>
        <dbReference type="ChEBI" id="CHEBI:30616"/>
    </ligand>
</feature>